<gene>
    <name evidence="1" type="ORF">POBO1169_LOCUS18400</name>
</gene>
<organism evidence="1">
    <name type="scientific">Pyramimonas obovata</name>
    <dbReference type="NCBI Taxonomy" id="1411642"/>
    <lineage>
        <taxon>Eukaryota</taxon>
        <taxon>Viridiplantae</taxon>
        <taxon>Chlorophyta</taxon>
        <taxon>Pyramimonadophyceae</taxon>
        <taxon>Pyramimonadales</taxon>
        <taxon>Pyramimonadaceae</taxon>
        <taxon>Pyramimonas</taxon>
        <taxon>Pyramimonas incertae sedis</taxon>
    </lineage>
</organism>
<evidence type="ECO:0000313" key="1">
    <source>
        <dbReference type="EMBL" id="CAD8687946.1"/>
    </source>
</evidence>
<dbReference type="PANTHER" id="PTHR34035">
    <property type="entry name" value="TESTIS-EXPRESSED PROTEIN 47"/>
    <property type="match status" value="1"/>
</dbReference>
<sequence>MDDSFDAPRQSLLDVVQEKLQKQGKTVVYSRLVYVASLEAKVTDKEALQAFHEQIFASSRPEDKPDHTGMLLVFPNCFVHVIETQTKHILSFLRELSKISAADRPYGGMRIISSTEDIPARVFSQWFCTFCTAPTQDKYETIQKEELVTCASDINLKFIKFGKQLSEMSEKEVQSAMQDLRAAYVELPTTNQVVGLILSDEPPTLEEFMDIYDCPIDIDLDSENVWPMQIPITFGNQ</sequence>
<dbReference type="AlphaFoldDB" id="A0A7S0RUF1"/>
<evidence type="ECO:0008006" key="2">
    <source>
        <dbReference type="Google" id="ProtNLM"/>
    </source>
</evidence>
<reference evidence="1" key="1">
    <citation type="submission" date="2021-01" db="EMBL/GenBank/DDBJ databases">
        <authorList>
            <person name="Corre E."/>
            <person name="Pelletier E."/>
            <person name="Niang G."/>
            <person name="Scheremetjew M."/>
            <person name="Finn R."/>
            <person name="Kale V."/>
            <person name="Holt S."/>
            <person name="Cochrane G."/>
            <person name="Meng A."/>
            <person name="Brown T."/>
            <person name="Cohen L."/>
        </authorList>
    </citation>
    <scope>NUCLEOTIDE SEQUENCE</scope>
    <source>
        <strain evidence="1">CCMP722</strain>
    </source>
</reference>
<dbReference type="InterPro" id="IPR055308">
    <property type="entry name" value="TEX47-like"/>
</dbReference>
<dbReference type="EMBL" id="HBFA01036821">
    <property type="protein sequence ID" value="CAD8687946.1"/>
    <property type="molecule type" value="Transcribed_RNA"/>
</dbReference>
<dbReference type="Gene3D" id="3.30.70.100">
    <property type="match status" value="1"/>
</dbReference>
<dbReference type="PANTHER" id="PTHR34035:SF1">
    <property type="entry name" value="TESTIS-EXPRESSED PROTEIN 47"/>
    <property type="match status" value="1"/>
</dbReference>
<dbReference type="Pfam" id="PF24787">
    <property type="entry name" value="TEX47"/>
    <property type="match status" value="1"/>
</dbReference>
<name>A0A7S0RUF1_9CHLO</name>
<proteinExistence type="predicted"/>
<accession>A0A7S0RUF1</accession>
<protein>
    <recommendedName>
        <fullName evidence="2">BLUF domain-containing protein</fullName>
    </recommendedName>
</protein>